<dbReference type="Proteomes" id="UP000248926">
    <property type="component" value="Unassembled WGS sequence"/>
</dbReference>
<dbReference type="Gene3D" id="3.40.710.10">
    <property type="entry name" value="DD-peptidase/beta-lactamase superfamily"/>
    <property type="match status" value="1"/>
</dbReference>
<evidence type="ECO:0000256" key="2">
    <source>
        <dbReference type="ARBA" id="ARBA00023136"/>
    </source>
</evidence>
<evidence type="ECO:0000313" key="5">
    <source>
        <dbReference type="EMBL" id="RAO75903.1"/>
    </source>
</evidence>
<feature type="chain" id="PRO_5016320459" description="Beta-lactamase-related domain-containing protein" evidence="3">
    <location>
        <begin position="19"/>
        <end position="356"/>
    </location>
</feature>
<dbReference type="OrthoDB" id="9799367at2"/>
<dbReference type="InterPro" id="IPR001466">
    <property type="entry name" value="Beta-lactam-related"/>
</dbReference>
<gene>
    <name evidence="5" type="ORF">CA260_17915</name>
</gene>
<dbReference type="Pfam" id="PF00144">
    <property type="entry name" value="Beta-lactamase"/>
    <property type="match status" value="1"/>
</dbReference>
<accession>A0A328P3N3</accession>
<evidence type="ECO:0000256" key="1">
    <source>
        <dbReference type="ARBA" id="ARBA00004370"/>
    </source>
</evidence>
<dbReference type="RefSeq" id="WP_111984362.1">
    <property type="nucleotide sequence ID" value="NZ_NFZS01000004.1"/>
</dbReference>
<dbReference type="SUPFAM" id="SSF56601">
    <property type="entry name" value="beta-lactamase/transpeptidase-like"/>
    <property type="match status" value="1"/>
</dbReference>
<comment type="caution">
    <text evidence="5">The sequence shown here is derived from an EMBL/GenBank/DDBJ whole genome shotgun (WGS) entry which is preliminary data.</text>
</comment>
<feature type="domain" description="Beta-lactamase-related" evidence="4">
    <location>
        <begin position="24"/>
        <end position="349"/>
    </location>
</feature>
<keyword evidence="2" id="KW-0472">Membrane</keyword>
<evidence type="ECO:0000259" key="4">
    <source>
        <dbReference type="Pfam" id="PF00144"/>
    </source>
</evidence>
<evidence type="ECO:0000313" key="6">
    <source>
        <dbReference type="Proteomes" id="UP000248926"/>
    </source>
</evidence>
<dbReference type="AlphaFoldDB" id="A0A328P3N3"/>
<feature type="signal peptide" evidence="3">
    <location>
        <begin position="1"/>
        <end position="18"/>
    </location>
</feature>
<proteinExistence type="predicted"/>
<keyword evidence="3" id="KW-0732">Signal</keyword>
<name>A0A328P3N3_9GAMM</name>
<dbReference type="InterPro" id="IPR012338">
    <property type="entry name" value="Beta-lactam/transpept-like"/>
</dbReference>
<reference evidence="5 6" key="1">
    <citation type="journal article" date="2018" name="Genet. Mol. Biol.">
        <title>The genome sequence of Dyella jiangningensis FCAV SCS01 from a lignocellulose-decomposing microbial consortium metagenome reveals potential for biotechnological applications.</title>
        <authorList>
            <person name="Desiderato J.G."/>
            <person name="Alvarenga D.O."/>
            <person name="Constancio M.T.L."/>
            <person name="Alves L.M.C."/>
            <person name="Varani A.M."/>
        </authorList>
    </citation>
    <scope>NUCLEOTIDE SEQUENCE [LARGE SCALE GENOMIC DNA]</scope>
    <source>
        <strain evidence="5 6">FCAV SCS01</strain>
    </source>
</reference>
<sequence length="356" mass="39454">MRCIVVMICLLCSARLFAQNDAVADFVDEYANAHNYSGSILVQWHDGTNLIRSYGLASIPFRVANTSQTRFKIASITKLFTSVLILQLVEQGRLALDQPIKTYLPDYVGEAGSKVTIQQLLNHTSGLPSFDAVTDQATALKQGIPVYQLPHTSDQLLAQFSSGKLISTPGEKFNYNNADYVVLGQIISRMCGQPYEQVLKERILDPLHMIDSGVLHHGDIVDRLADSYWYPDDKKVLSRELPVYPENWYAAGAMYSTTGDLLKFANALFAGRLIAPATLQQMIKPGLDEYGDGLWSYQLTAKGAKHPVIKRPGLIMGTQAQFFHVMDQDITIIMLGNTSVIDSDALVEDIAKRAIH</sequence>
<dbReference type="PANTHER" id="PTHR46825:SF11">
    <property type="entry name" value="PENICILLIN-BINDING PROTEIN 4"/>
    <property type="match status" value="1"/>
</dbReference>
<dbReference type="InterPro" id="IPR050491">
    <property type="entry name" value="AmpC-like"/>
</dbReference>
<evidence type="ECO:0000256" key="3">
    <source>
        <dbReference type="SAM" id="SignalP"/>
    </source>
</evidence>
<organism evidence="5 6">
    <name type="scientific">Dyella jiangningensis</name>
    <dbReference type="NCBI Taxonomy" id="1379159"/>
    <lineage>
        <taxon>Bacteria</taxon>
        <taxon>Pseudomonadati</taxon>
        <taxon>Pseudomonadota</taxon>
        <taxon>Gammaproteobacteria</taxon>
        <taxon>Lysobacterales</taxon>
        <taxon>Rhodanobacteraceae</taxon>
        <taxon>Dyella</taxon>
    </lineage>
</organism>
<dbReference type="EMBL" id="NFZS01000004">
    <property type="protein sequence ID" value="RAO75903.1"/>
    <property type="molecule type" value="Genomic_DNA"/>
</dbReference>
<dbReference type="PANTHER" id="PTHR46825">
    <property type="entry name" value="D-ALANYL-D-ALANINE-CARBOXYPEPTIDASE/ENDOPEPTIDASE AMPH"/>
    <property type="match status" value="1"/>
</dbReference>
<dbReference type="GO" id="GO:0016020">
    <property type="term" value="C:membrane"/>
    <property type="evidence" value="ECO:0007669"/>
    <property type="project" value="UniProtKB-SubCell"/>
</dbReference>
<comment type="subcellular location">
    <subcellularLocation>
        <location evidence="1">Membrane</location>
    </subcellularLocation>
</comment>
<keyword evidence="6" id="KW-1185">Reference proteome</keyword>
<protein>
    <recommendedName>
        <fullName evidence="4">Beta-lactamase-related domain-containing protein</fullName>
    </recommendedName>
</protein>